<evidence type="ECO:0000313" key="2">
    <source>
        <dbReference type="Proteomes" id="UP000051084"/>
    </source>
</evidence>
<dbReference type="PANTHER" id="PTHR38440:SF1">
    <property type="entry name" value="UPF0398 PROTEIN SPR0331"/>
    <property type="match status" value="1"/>
</dbReference>
<dbReference type="NCBIfam" id="NF010181">
    <property type="entry name" value="PRK13660.1"/>
    <property type="match status" value="1"/>
</dbReference>
<dbReference type="Gene3D" id="3.40.50.450">
    <property type="match status" value="1"/>
</dbReference>
<proteinExistence type="predicted"/>
<dbReference type="AlphaFoldDB" id="A0A0R1UVE1"/>
<dbReference type="Proteomes" id="UP000051084">
    <property type="component" value="Unassembled WGS sequence"/>
</dbReference>
<dbReference type="STRING" id="417373.GCA_001570685_00574"/>
<keyword evidence="2" id="KW-1185">Reference proteome</keyword>
<dbReference type="Pfam" id="PF06908">
    <property type="entry name" value="YpsA"/>
    <property type="match status" value="1"/>
</dbReference>
<comment type="caution">
    <text evidence="1">The sequence shown here is derived from an EMBL/GenBank/DDBJ whole genome shotgun (WGS) entry which is preliminary data.</text>
</comment>
<dbReference type="PIRSF" id="PIRSF021290">
    <property type="entry name" value="DUF1273"/>
    <property type="match status" value="1"/>
</dbReference>
<accession>A0A0R1UVE1</accession>
<name>A0A0R1UVE1_9LACO</name>
<dbReference type="PATRIC" id="fig|1423742.4.peg.1537"/>
<dbReference type="PANTHER" id="PTHR38440">
    <property type="entry name" value="UPF0398 PROTEIN YPSA"/>
    <property type="match status" value="1"/>
</dbReference>
<evidence type="ECO:0000313" key="1">
    <source>
        <dbReference type="EMBL" id="KRL94011.1"/>
    </source>
</evidence>
<sequence>MWYIIANNRSFGDVRGLNDLERNKTMRRIWLTGYRSYELGVFEDKDTKVTVIKMVLTERLTQLLNQTEDEVWVIAGPQMGVERWGLEVANELKVDYPQLKTSLIMPFAEFGRQWNESNQFKLQQMVAQVDYYGEVSNLPYQGPEQLRRYQQFLMEHSDYLLMVFDPEQELNPDQHAKPYWDYQGAQSYQATAPDYEISLIMMDELQEAAENWAEQQREDAETYGE</sequence>
<reference evidence="1 2" key="1">
    <citation type="journal article" date="2015" name="Genome Announc.">
        <title>Expanding the biotechnology potential of lactobacilli through comparative genomics of 213 strains and associated genera.</title>
        <authorList>
            <person name="Sun Z."/>
            <person name="Harris H.M."/>
            <person name="McCann A."/>
            <person name="Guo C."/>
            <person name="Argimon S."/>
            <person name="Zhang W."/>
            <person name="Yang X."/>
            <person name="Jeffery I.B."/>
            <person name="Cooney J.C."/>
            <person name="Kagawa T.F."/>
            <person name="Liu W."/>
            <person name="Song Y."/>
            <person name="Salvetti E."/>
            <person name="Wrobel A."/>
            <person name="Rasinkangas P."/>
            <person name="Parkhill J."/>
            <person name="Rea M.C."/>
            <person name="O'Sullivan O."/>
            <person name="Ritari J."/>
            <person name="Douillard F.P."/>
            <person name="Paul Ross R."/>
            <person name="Yang R."/>
            <person name="Briner A.E."/>
            <person name="Felis G.E."/>
            <person name="de Vos W.M."/>
            <person name="Barrangou R."/>
            <person name="Klaenhammer T.R."/>
            <person name="Caufield P.W."/>
            <person name="Cui Y."/>
            <person name="Zhang H."/>
            <person name="O'Toole P.W."/>
        </authorList>
    </citation>
    <scope>NUCLEOTIDE SEQUENCE [LARGE SCALE GENOMIC DNA]</scope>
    <source>
        <strain evidence="1 2">DSM 18793</strain>
    </source>
</reference>
<dbReference type="InterPro" id="IPR010697">
    <property type="entry name" value="YspA"/>
</dbReference>
<organism evidence="1 2">
    <name type="scientific">Limosilactobacillus equigenerosi DSM 18793 = JCM 14505</name>
    <dbReference type="NCBI Taxonomy" id="1423742"/>
    <lineage>
        <taxon>Bacteria</taxon>
        <taxon>Bacillati</taxon>
        <taxon>Bacillota</taxon>
        <taxon>Bacilli</taxon>
        <taxon>Lactobacillales</taxon>
        <taxon>Lactobacillaceae</taxon>
        <taxon>Limosilactobacillus</taxon>
    </lineage>
</organism>
<protein>
    <submittedName>
        <fullName evidence="1">UPF0398 protein ypsA</fullName>
    </submittedName>
</protein>
<dbReference type="SUPFAM" id="SSF102405">
    <property type="entry name" value="MCP/YpsA-like"/>
    <property type="match status" value="1"/>
</dbReference>
<gene>
    <name evidence="1" type="ORF">FC21_GL001483</name>
</gene>
<dbReference type="EMBL" id="AZGC01000039">
    <property type="protein sequence ID" value="KRL94011.1"/>
    <property type="molecule type" value="Genomic_DNA"/>
</dbReference>